<organism evidence="1 2">
    <name type="scientific">Hypoxylon rubiginosum</name>
    <dbReference type="NCBI Taxonomy" id="110542"/>
    <lineage>
        <taxon>Eukaryota</taxon>
        <taxon>Fungi</taxon>
        <taxon>Dikarya</taxon>
        <taxon>Ascomycota</taxon>
        <taxon>Pezizomycotina</taxon>
        <taxon>Sordariomycetes</taxon>
        <taxon>Xylariomycetidae</taxon>
        <taxon>Xylariales</taxon>
        <taxon>Hypoxylaceae</taxon>
        <taxon>Hypoxylon</taxon>
    </lineage>
</organism>
<keyword evidence="2" id="KW-1185">Reference proteome</keyword>
<name>A0ACB9ZFG8_9PEZI</name>
<accession>A0ACB9ZFG8</accession>
<gene>
    <name evidence="1" type="ORF">F4820DRAFT_470777</name>
</gene>
<reference evidence="1 2" key="1">
    <citation type="journal article" date="2022" name="New Phytol.">
        <title>Ecological generalism drives hyperdiversity of secondary metabolite gene clusters in xylarialean endophytes.</title>
        <authorList>
            <person name="Franco M.E.E."/>
            <person name="Wisecaver J.H."/>
            <person name="Arnold A.E."/>
            <person name="Ju Y.M."/>
            <person name="Slot J.C."/>
            <person name="Ahrendt S."/>
            <person name="Moore L.P."/>
            <person name="Eastman K.E."/>
            <person name="Scott K."/>
            <person name="Konkel Z."/>
            <person name="Mondo S.J."/>
            <person name="Kuo A."/>
            <person name="Hayes R.D."/>
            <person name="Haridas S."/>
            <person name="Andreopoulos B."/>
            <person name="Riley R."/>
            <person name="LaButti K."/>
            <person name="Pangilinan J."/>
            <person name="Lipzen A."/>
            <person name="Amirebrahimi M."/>
            <person name="Yan J."/>
            <person name="Adam C."/>
            <person name="Keymanesh K."/>
            <person name="Ng V."/>
            <person name="Louie K."/>
            <person name="Northen T."/>
            <person name="Drula E."/>
            <person name="Henrissat B."/>
            <person name="Hsieh H.M."/>
            <person name="Youens-Clark K."/>
            <person name="Lutzoni F."/>
            <person name="Miadlikowska J."/>
            <person name="Eastwood D.C."/>
            <person name="Hamelin R.C."/>
            <person name="Grigoriev I.V."/>
            <person name="U'Ren J.M."/>
        </authorList>
    </citation>
    <scope>NUCLEOTIDE SEQUENCE [LARGE SCALE GENOMIC DNA]</scope>
    <source>
        <strain evidence="1 2">CBS 119005</strain>
    </source>
</reference>
<dbReference type="EMBL" id="MU393427">
    <property type="protein sequence ID" value="KAI4869924.1"/>
    <property type="molecule type" value="Genomic_DNA"/>
</dbReference>
<comment type="caution">
    <text evidence="1">The sequence shown here is derived from an EMBL/GenBank/DDBJ whole genome shotgun (WGS) entry which is preliminary data.</text>
</comment>
<evidence type="ECO:0000313" key="2">
    <source>
        <dbReference type="Proteomes" id="UP001497700"/>
    </source>
</evidence>
<evidence type="ECO:0000313" key="1">
    <source>
        <dbReference type="EMBL" id="KAI4869924.1"/>
    </source>
</evidence>
<protein>
    <submittedName>
        <fullName evidence="1">Uncharacterized protein</fullName>
    </submittedName>
</protein>
<dbReference type="Proteomes" id="UP001497700">
    <property type="component" value="Unassembled WGS sequence"/>
</dbReference>
<proteinExistence type="predicted"/>
<sequence length="205" mass="22626">MSLAPPIGIRCRVISTLGTAELNPGPSTFHSFEQSPSPPLNSSMEDTPTPRLGVIAQKTMMGRYLEIFTATSSPSPITMSNSYLYQNYVQPQMLQKSIMLAYAMDALQLMYDDTYGFGGAWIGANLTSSRPEKVLVAGRMSQRALAVVFAIWAAGSVSFFRFGVELADEVKEKPDFLNAREFHDSKTLRSLPGLIRDMRQTGNNE</sequence>